<gene>
    <name evidence="2" type="ORF">Mal52_32110</name>
</gene>
<name>A0A517ZQJ7_9PLAN</name>
<protein>
    <submittedName>
        <fullName evidence="2">Uncharacterized protein</fullName>
    </submittedName>
</protein>
<dbReference type="AlphaFoldDB" id="A0A517ZQJ7"/>
<keyword evidence="1" id="KW-0812">Transmembrane</keyword>
<dbReference type="PANTHER" id="PTHR34351">
    <property type="entry name" value="SLR1927 PROTEIN-RELATED"/>
    <property type="match status" value="1"/>
</dbReference>
<sequence>MSRNLSEFLSRVTDRIMTVGNYDYCPWANKYVYWLKQPIGWFVLAAIASAVIGLFAVPQGWFVCGVVSLVTALGVAWPWLAMRGLTAEIEFERHRCHEQDSIQVTLVVTNRWPWAVWGLLVERGFFESAGEVQCETATTALASVSGWSKTQFTFEYVPPRRGVYPLEPPLLGTGFPFGLWQAHQPIVLNEQLIVWPRCVDLKSLPLLLGERLSAVGAFVDRAGSDGDILSARDYREGDSLRRIHWAHTARQDRLIVCERQTASRQRIVVTLDPWAFSDQTPKERELLDWGLRTVASLCQEFHGHACDLSCELNDERQAVPAAHGSIQQINDRLARFAPLSASQKESITLTTGERAQMTLFVTTVAGWERLSESSLLSEFPSFHVIVLDQRSSLQNNEETPAYDLDRTGTSLSTDRSTKAWMWFDVSENTSQQLRHQWERQCHDNWSTN</sequence>
<keyword evidence="3" id="KW-1185">Reference proteome</keyword>
<evidence type="ECO:0000256" key="1">
    <source>
        <dbReference type="SAM" id="Phobius"/>
    </source>
</evidence>
<accession>A0A517ZQJ7</accession>
<keyword evidence="1" id="KW-0472">Membrane</keyword>
<feature type="transmembrane region" description="Helical" evidence="1">
    <location>
        <begin position="39"/>
        <end position="57"/>
    </location>
</feature>
<dbReference type="RefSeq" id="WP_145377032.1">
    <property type="nucleotide sequence ID" value="NZ_CP036276.1"/>
</dbReference>
<evidence type="ECO:0000313" key="2">
    <source>
        <dbReference type="EMBL" id="QDU44725.1"/>
    </source>
</evidence>
<feature type="transmembrane region" description="Helical" evidence="1">
    <location>
        <begin position="62"/>
        <end position="80"/>
    </location>
</feature>
<keyword evidence="1" id="KW-1133">Transmembrane helix</keyword>
<organism evidence="2 3">
    <name type="scientific">Symmachiella dynata</name>
    <dbReference type="NCBI Taxonomy" id="2527995"/>
    <lineage>
        <taxon>Bacteria</taxon>
        <taxon>Pseudomonadati</taxon>
        <taxon>Planctomycetota</taxon>
        <taxon>Planctomycetia</taxon>
        <taxon>Planctomycetales</taxon>
        <taxon>Planctomycetaceae</taxon>
        <taxon>Symmachiella</taxon>
    </lineage>
</organism>
<dbReference type="PANTHER" id="PTHR34351:SF1">
    <property type="entry name" value="SLR1927 PROTEIN"/>
    <property type="match status" value="1"/>
</dbReference>
<dbReference type="EMBL" id="CP036276">
    <property type="protein sequence ID" value="QDU44725.1"/>
    <property type="molecule type" value="Genomic_DNA"/>
</dbReference>
<dbReference type="Proteomes" id="UP000319383">
    <property type="component" value="Chromosome"/>
</dbReference>
<dbReference type="KEGG" id="sdyn:Mal52_32110"/>
<proteinExistence type="predicted"/>
<reference evidence="2 3" key="1">
    <citation type="submission" date="2019-02" db="EMBL/GenBank/DDBJ databases">
        <title>Deep-cultivation of Planctomycetes and their phenomic and genomic characterization uncovers novel biology.</title>
        <authorList>
            <person name="Wiegand S."/>
            <person name="Jogler M."/>
            <person name="Boedeker C."/>
            <person name="Pinto D."/>
            <person name="Vollmers J."/>
            <person name="Rivas-Marin E."/>
            <person name="Kohn T."/>
            <person name="Peeters S.H."/>
            <person name="Heuer A."/>
            <person name="Rast P."/>
            <person name="Oberbeckmann S."/>
            <person name="Bunk B."/>
            <person name="Jeske O."/>
            <person name="Meyerdierks A."/>
            <person name="Storesund J.E."/>
            <person name="Kallscheuer N."/>
            <person name="Luecker S."/>
            <person name="Lage O.M."/>
            <person name="Pohl T."/>
            <person name="Merkel B.J."/>
            <person name="Hornburger P."/>
            <person name="Mueller R.-W."/>
            <person name="Bruemmer F."/>
            <person name="Labrenz M."/>
            <person name="Spormann A.M."/>
            <person name="Op den Camp H."/>
            <person name="Overmann J."/>
            <person name="Amann R."/>
            <person name="Jetten M.S.M."/>
            <person name="Mascher T."/>
            <person name="Medema M.H."/>
            <person name="Devos D.P."/>
            <person name="Kaster A.-K."/>
            <person name="Ovreas L."/>
            <person name="Rohde M."/>
            <person name="Galperin M.Y."/>
            <person name="Jogler C."/>
        </authorList>
    </citation>
    <scope>NUCLEOTIDE SEQUENCE [LARGE SCALE GENOMIC DNA]</scope>
    <source>
        <strain evidence="2 3">Mal52</strain>
    </source>
</reference>
<evidence type="ECO:0000313" key="3">
    <source>
        <dbReference type="Proteomes" id="UP000319383"/>
    </source>
</evidence>